<reference evidence="2" key="1">
    <citation type="submission" date="2014-09" db="EMBL/GenBank/DDBJ databases">
        <authorList>
            <person name="Sharma Rahul"/>
            <person name="Thines Marco"/>
        </authorList>
    </citation>
    <scope>NUCLEOTIDE SEQUENCE [LARGE SCALE GENOMIC DNA]</scope>
</reference>
<evidence type="ECO:0000313" key="2">
    <source>
        <dbReference type="Proteomes" id="UP000054928"/>
    </source>
</evidence>
<dbReference type="RefSeq" id="XP_036262973.1">
    <property type="nucleotide sequence ID" value="XM_036407423.1"/>
</dbReference>
<accession>A0A0P1A4V9</accession>
<dbReference type="Proteomes" id="UP000054928">
    <property type="component" value="Unassembled WGS sequence"/>
</dbReference>
<proteinExistence type="predicted"/>
<evidence type="ECO:0000313" key="1">
    <source>
        <dbReference type="EMBL" id="CEG35575.1"/>
    </source>
</evidence>
<name>A0A0P1A4V9_PLAHL</name>
<organism evidence="1 2">
    <name type="scientific">Plasmopara halstedii</name>
    <name type="common">Downy mildew of sunflower</name>
    <dbReference type="NCBI Taxonomy" id="4781"/>
    <lineage>
        <taxon>Eukaryota</taxon>
        <taxon>Sar</taxon>
        <taxon>Stramenopiles</taxon>
        <taxon>Oomycota</taxon>
        <taxon>Peronosporomycetes</taxon>
        <taxon>Peronosporales</taxon>
        <taxon>Peronosporaceae</taxon>
        <taxon>Plasmopara</taxon>
    </lineage>
</organism>
<sequence length="63" mass="7201">MQSQAAYYHFHSSPIKILSKFGDIPPSTSCNMFFQTFVISYSTKDAILNQNPHSEPRHLISKL</sequence>
<dbReference type="GeneID" id="59052566"/>
<dbReference type="AlphaFoldDB" id="A0A0P1A4V9"/>
<protein>
    <submittedName>
        <fullName evidence="1">Uncharacterized protein</fullName>
    </submittedName>
</protein>
<dbReference type="EMBL" id="CCYD01000053">
    <property type="protein sequence ID" value="CEG35575.1"/>
    <property type="molecule type" value="Genomic_DNA"/>
</dbReference>
<keyword evidence="2" id="KW-1185">Reference proteome</keyword>